<dbReference type="Pfam" id="PF13579">
    <property type="entry name" value="Glyco_trans_4_4"/>
    <property type="match status" value="1"/>
</dbReference>
<dbReference type="InterPro" id="IPR028098">
    <property type="entry name" value="Glyco_trans_4-like_N"/>
</dbReference>
<dbReference type="Pfam" id="PF13692">
    <property type="entry name" value="Glyco_trans_1_4"/>
    <property type="match status" value="1"/>
</dbReference>
<evidence type="ECO:0000259" key="4">
    <source>
        <dbReference type="Pfam" id="PF13579"/>
    </source>
</evidence>
<proteinExistence type="predicted"/>
<evidence type="ECO:0000256" key="3">
    <source>
        <dbReference type="SAM" id="MobiDB-lite"/>
    </source>
</evidence>
<keyword evidence="1" id="KW-0328">Glycosyltransferase</keyword>
<dbReference type="Gene3D" id="3.40.50.2000">
    <property type="entry name" value="Glycogen Phosphorylase B"/>
    <property type="match status" value="2"/>
</dbReference>
<dbReference type="SUPFAM" id="SSF53756">
    <property type="entry name" value="UDP-Glycosyltransferase/glycogen phosphorylase"/>
    <property type="match status" value="1"/>
</dbReference>
<dbReference type="EMBL" id="FMCT01000008">
    <property type="protein sequence ID" value="SCF31684.1"/>
    <property type="molecule type" value="Genomic_DNA"/>
</dbReference>
<gene>
    <name evidence="5" type="ORF">GA0070563_108120</name>
</gene>
<keyword evidence="6" id="KW-1185">Reference proteome</keyword>
<dbReference type="PANTHER" id="PTHR45947">
    <property type="entry name" value="SULFOQUINOVOSYL TRANSFERASE SQD2"/>
    <property type="match status" value="1"/>
</dbReference>
<feature type="region of interest" description="Disordered" evidence="3">
    <location>
        <begin position="1"/>
        <end position="21"/>
    </location>
</feature>
<dbReference type="CDD" id="cd03801">
    <property type="entry name" value="GT4_PimA-like"/>
    <property type="match status" value="1"/>
</dbReference>
<dbReference type="GO" id="GO:1901137">
    <property type="term" value="P:carbohydrate derivative biosynthetic process"/>
    <property type="evidence" value="ECO:0007669"/>
    <property type="project" value="UniProtKB-ARBA"/>
</dbReference>
<evidence type="ECO:0000256" key="2">
    <source>
        <dbReference type="ARBA" id="ARBA00022679"/>
    </source>
</evidence>
<dbReference type="Proteomes" id="UP000183585">
    <property type="component" value="Unassembled WGS sequence"/>
</dbReference>
<accession>A0A1C4ZFT1</accession>
<evidence type="ECO:0000256" key="1">
    <source>
        <dbReference type="ARBA" id="ARBA00022676"/>
    </source>
</evidence>
<dbReference type="RefSeq" id="WP_074475854.1">
    <property type="nucleotide sequence ID" value="NZ_FMCT01000008.1"/>
</dbReference>
<keyword evidence="2 5" id="KW-0808">Transferase</keyword>
<organism evidence="5 6">
    <name type="scientific">Micromonospora carbonacea</name>
    <dbReference type="NCBI Taxonomy" id="47853"/>
    <lineage>
        <taxon>Bacteria</taxon>
        <taxon>Bacillati</taxon>
        <taxon>Actinomycetota</taxon>
        <taxon>Actinomycetes</taxon>
        <taxon>Micromonosporales</taxon>
        <taxon>Micromonosporaceae</taxon>
        <taxon>Micromonospora</taxon>
    </lineage>
</organism>
<reference evidence="6" key="1">
    <citation type="submission" date="2016-06" db="EMBL/GenBank/DDBJ databases">
        <authorList>
            <person name="Varghese N."/>
            <person name="Submissions Spin"/>
        </authorList>
    </citation>
    <scope>NUCLEOTIDE SEQUENCE [LARGE SCALE GENOMIC DNA]</scope>
    <source>
        <strain evidence="6">DSM 43168</strain>
    </source>
</reference>
<dbReference type="InterPro" id="IPR050194">
    <property type="entry name" value="Glycosyltransferase_grp1"/>
</dbReference>
<sequence length="390" mass="41939">MALADPTAPHPAPRRPPPRSTPAVRVLHVVGCLDRGGIETASLDVCRVVPPRQAQQTFVTVNGVTGSLAPAYRDAGATVVQCPVRPRLLFPLRLWRCLRVARPDVVVSHISLFSAAVLAAARVARVPVRIARMWSEGDGKPATLRRRLLRGLCRVVLAHTATDVLGVTAAAVDFAGPRPHDRRYRVLPNGVDTTRTDGWDRATARRRWDLPGDVPVLGFLGRAHPVKNRPFLVEVHRAAREHRPDARLLVAGPLGVDDLTAAHPGVDRDPRVVLAGEVEEVGPVLRAADVLLLPSLREGLPGVVLEALAVGVPVVAADLPSLRELSGLVAGLTLVPLSAGPQVWARVALEQAGADDARRAEIARVLRGSPLTLDHVARQWRRLWGVDPAP</sequence>
<name>A0A1C4ZFT1_9ACTN</name>
<evidence type="ECO:0000313" key="6">
    <source>
        <dbReference type="Proteomes" id="UP000183585"/>
    </source>
</evidence>
<dbReference type="AlphaFoldDB" id="A0A1C4ZFT1"/>
<evidence type="ECO:0000313" key="5">
    <source>
        <dbReference type="EMBL" id="SCF31684.1"/>
    </source>
</evidence>
<dbReference type="PANTHER" id="PTHR45947:SF3">
    <property type="entry name" value="SULFOQUINOVOSYL TRANSFERASE SQD2"/>
    <property type="match status" value="1"/>
</dbReference>
<protein>
    <submittedName>
        <fullName evidence="5">Glycosyltransferase involved in cell wall bisynthesis</fullName>
    </submittedName>
</protein>
<dbReference type="GO" id="GO:0016757">
    <property type="term" value="F:glycosyltransferase activity"/>
    <property type="evidence" value="ECO:0007669"/>
    <property type="project" value="UniProtKB-KW"/>
</dbReference>
<feature type="domain" description="Glycosyltransferase subfamily 4-like N-terminal" evidence="4">
    <location>
        <begin position="36"/>
        <end position="190"/>
    </location>
</feature>